<keyword evidence="6" id="KW-0811">Translocation</keyword>
<evidence type="ECO:0000256" key="7">
    <source>
        <dbReference type="ARBA" id="ARBA00023136"/>
    </source>
</evidence>
<evidence type="ECO:0000256" key="1">
    <source>
        <dbReference type="ARBA" id="ARBA00004167"/>
    </source>
</evidence>
<evidence type="ECO:0000256" key="6">
    <source>
        <dbReference type="ARBA" id="ARBA00023010"/>
    </source>
</evidence>
<evidence type="ECO:0000256" key="2">
    <source>
        <dbReference type="ARBA" id="ARBA00022448"/>
    </source>
</evidence>
<evidence type="ECO:0000313" key="9">
    <source>
        <dbReference type="EMBL" id="KTD79755.1"/>
    </source>
</evidence>
<dbReference type="Gene3D" id="1.20.5.3310">
    <property type="match status" value="1"/>
</dbReference>
<reference evidence="9 10" key="1">
    <citation type="submission" date="2015-11" db="EMBL/GenBank/DDBJ databases">
        <title>Genomic analysis of 38 Legionella species identifies large and diverse effector repertoires.</title>
        <authorList>
            <person name="Burstein D."/>
            <person name="Amaro F."/>
            <person name="Zusman T."/>
            <person name="Lifshitz Z."/>
            <person name="Cohen O."/>
            <person name="Gilbert J.A."/>
            <person name="Pupko T."/>
            <person name="Shuman H.A."/>
            <person name="Segal G."/>
        </authorList>
    </citation>
    <scope>NUCLEOTIDE SEQUENCE [LARGE SCALE GENOMIC DNA]</scope>
    <source>
        <strain evidence="9 10">ATCC 49508</strain>
    </source>
</reference>
<keyword evidence="7" id="KW-0472">Membrane</keyword>
<feature type="region of interest" description="Disordered" evidence="8">
    <location>
        <begin position="62"/>
        <end position="81"/>
    </location>
</feature>
<evidence type="ECO:0000256" key="8">
    <source>
        <dbReference type="SAM" id="MobiDB-lite"/>
    </source>
</evidence>
<dbReference type="RefSeq" id="WP_058493076.1">
    <property type="nucleotide sequence ID" value="NZ_CBCRUR010000001.1"/>
</dbReference>
<evidence type="ECO:0000256" key="5">
    <source>
        <dbReference type="ARBA" id="ARBA00022989"/>
    </source>
</evidence>
<dbReference type="GO" id="GO:0015031">
    <property type="term" value="P:protein transport"/>
    <property type="evidence" value="ECO:0007669"/>
    <property type="project" value="UniProtKB-KW"/>
</dbReference>
<dbReference type="AlphaFoldDB" id="A0A0W1AEL3"/>
<dbReference type="InterPro" id="IPR003369">
    <property type="entry name" value="TatA/B/E"/>
</dbReference>
<comment type="subcellular location">
    <subcellularLocation>
        <location evidence="1">Membrane</location>
        <topology evidence="1">Single-pass membrane protein</topology>
    </subcellularLocation>
</comment>
<proteinExistence type="predicted"/>
<evidence type="ECO:0000313" key="10">
    <source>
        <dbReference type="Proteomes" id="UP000054662"/>
    </source>
</evidence>
<evidence type="ECO:0000256" key="4">
    <source>
        <dbReference type="ARBA" id="ARBA00022927"/>
    </source>
</evidence>
<gene>
    <name evidence="9" type="primary">tatB</name>
    <name evidence="9" type="ORF">Lwor_1269</name>
</gene>
<dbReference type="Pfam" id="PF02416">
    <property type="entry name" value="TatA_B_E"/>
    <property type="match status" value="1"/>
</dbReference>
<comment type="caution">
    <text evidence="9">The sequence shown here is derived from an EMBL/GenBank/DDBJ whole genome shotgun (WGS) entry which is preliminary data.</text>
</comment>
<sequence>MSSGELIVTLIVAVSVFGPSKLPMLAKHLGLLLHQLNRLKEYAVEFWQQQLNEVQLQENKRKAELSDQEYQKKQSKSEHSS</sequence>
<dbReference type="EMBL" id="LNZC01000012">
    <property type="protein sequence ID" value="KTD79755.1"/>
    <property type="molecule type" value="Genomic_DNA"/>
</dbReference>
<name>A0A0W1AEL3_9GAMM</name>
<keyword evidence="3" id="KW-0812">Transmembrane</keyword>
<dbReference type="Proteomes" id="UP000054662">
    <property type="component" value="Unassembled WGS sequence"/>
</dbReference>
<protein>
    <submittedName>
        <fullName evidence="9">TatB protein (Twin arginine translocation)</fullName>
    </submittedName>
</protein>
<keyword evidence="2" id="KW-0813">Transport</keyword>
<keyword evidence="10" id="KW-1185">Reference proteome</keyword>
<keyword evidence="5" id="KW-1133">Transmembrane helix</keyword>
<dbReference type="PATRIC" id="fig|45076.6.peg.1385"/>
<dbReference type="GO" id="GO:0016020">
    <property type="term" value="C:membrane"/>
    <property type="evidence" value="ECO:0007669"/>
    <property type="project" value="UniProtKB-ARBA"/>
</dbReference>
<keyword evidence="4" id="KW-0653">Protein transport</keyword>
<accession>A0A0W1AEL3</accession>
<organism evidence="9 10">
    <name type="scientific">Legionella worsleiensis</name>
    <dbReference type="NCBI Taxonomy" id="45076"/>
    <lineage>
        <taxon>Bacteria</taxon>
        <taxon>Pseudomonadati</taxon>
        <taxon>Pseudomonadota</taxon>
        <taxon>Gammaproteobacteria</taxon>
        <taxon>Legionellales</taxon>
        <taxon>Legionellaceae</taxon>
        <taxon>Legionella</taxon>
    </lineage>
</organism>
<dbReference type="STRING" id="45076.Lwor_1269"/>
<evidence type="ECO:0000256" key="3">
    <source>
        <dbReference type="ARBA" id="ARBA00022692"/>
    </source>
</evidence>